<evidence type="ECO:0000313" key="1">
    <source>
        <dbReference type="EMBL" id="KAK3710073.1"/>
    </source>
</evidence>
<comment type="caution">
    <text evidence="1">The sequence shown here is derived from an EMBL/GenBank/DDBJ whole genome shotgun (WGS) entry which is preliminary data.</text>
</comment>
<name>A0ACC3N4X1_9PEZI</name>
<evidence type="ECO:0000313" key="2">
    <source>
        <dbReference type="Proteomes" id="UP001281147"/>
    </source>
</evidence>
<gene>
    <name evidence="1" type="ORF">LTR37_010504</name>
</gene>
<reference evidence="1" key="1">
    <citation type="submission" date="2023-07" db="EMBL/GenBank/DDBJ databases">
        <title>Black Yeasts Isolated from many extreme environments.</title>
        <authorList>
            <person name="Coleine C."/>
            <person name="Stajich J.E."/>
            <person name="Selbmann L."/>
        </authorList>
    </citation>
    <scope>NUCLEOTIDE SEQUENCE</scope>
    <source>
        <strain evidence="1">CCFEE 5714</strain>
    </source>
</reference>
<protein>
    <submittedName>
        <fullName evidence="1">Uncharacterized protein</fullName>
    </submittedName>
</protein>
<dbReference type="EMBL" id="JAUTXU010000087">
    <property type="protein sequence ID" value="KAK3710073.1"/>
    <property type="molecule type" value="Genomic_DNA"/>
</dbReference>
<keyword evidence="2" id="KW-1185">Reference proteome</keyword>
<dbReference type="Proteomes" id="UP001281147">
    <property type="component" value="Unassembled WGS sequence"/>
</dbReference>
<organism evidence="1 2">
    <name type="scientific">Vermiconidia calcicola</name>
    <dbReference type="NCBI Taxonomy" id="1690605"/>
    <lineage>
        <taxon>Eukaryota</taxon>
        <taxon>Fungi</taxon>
        <taxon>Dikarya</taxon>
        <taxon>Ascomycota</taxon>
        <taxon>Pezizomycotina</taxon>
        <taxon>Dothideomycetes</taxon>
        <taxon>Dothideomycetidae</taxon>
        <taxon>Mycosphaerellales</taxon>
        <taxon>Extremaceae</taxon>
        <taxon>Vermiconidia</taxon>
    </lineage>
</organism>
<accession>A0ACC3N4X1</accession>
<proteinExistence type="predicted"/>
<sequence>MVSWSTIQSLLIFLGPLLLPRALGYYRSIRSRPAAQIRPLPKKTSYALTVLFISGLIAFLSTLPVFAPANIFRQTESRLQTSGGVLMTRLRALRPTNEFDEKLRSVFDAGGLDARLLYARFGPNILANCPFAKPGDADAARTYLLYATPTLLAPHLLHLLALGVATSRVCSGVEGSRWRTVAAIAGMVLGIVEFYFIANYDDRYNARSTRLSEIDFVFWKMQVWRGLAIAAMDGLLGWVIWLQATGRAFLTPAPTSERLLDCARTLEMVLGKARGLGMVRNGAMRDPEQRRKVDAYWAKEGEVMRDVFEEPEVLEAQRNALKRLDVTRVGREAEGYIDSVLLGSFQAARSSPPAVQ</sequence>